<dbReference type="Gene3D" id="3.40.50.720">
    <property type="entry name" value="NAD(P)-binding Rossmann-like Domain"/>
    <property type="match status" value="1"/>
</dbReference>
<dbReference type="PANTHER" id="PTHR11645">
    <property type="entry name" value="PYRROLINE-5-CARBOXYLATE REDUCTASE"/>
    <property type="match status" value="1"/>
</dbReference>
<dbReference type="NCBIfam" id="TIGR00112">
    <property type="entry name" value="proC"/>
    <property type="match status" value="1"/>
</dbReference>
<dbReference type="InterPro" id="IPR028939">
    <property type="entry name" value="P5C_Rdtase_cat_N"/>
</dbReference>
<dbReference type="EC" id="1.5.1.2" evidence="5 6"/>
<keyword evidence="5" id="KW-0963">Cytoplasm</keyword>
<name>A0ABW4D2L2_9LACO</name>
<evidence type="ECO:0000313" key="10">
    <source>
        <dbReference type="EMBL" id="MFD1455174.1"/>
    </source>
</evidence>
<feature type="domain" description="Pyrroline-5-carboxylate reductase catalytic N-terminal" evidence="8">
    <location>
        <begin position="2"/>
        <end position="98"/>
    </location>
</feature>
<evidence type="ECO:0000313" key="11">
    <source>
        <dbReference type="Proteomes" id="UP001597189"/>
    </source>
</evidence>
<protein>
    <recommendedName>
        <fullName evidence="5 6">Pyrroline-5-carboxylate reductase</fullName>
        <shortName evidence="5">P5C reductase</shortName>
        <shortName evidence="5">P5CR</shortName>
        <ecNumber evidence="5 6">1.5.1.2</ecNumber>
    </recommendedName>
    <alternativeName>
        <fullName evidence="5">PCA reductase</fullName>
    </alternativeName>
</protein>
<reference evidence="11" key="1">
    <citation type="journal article" date="2019" name="Int. J. Syst. Evol. Microbiol.">
        <title>The Global Catalogue of Microorganisms (GCM) 10K type strain sequencing project: providing services to taxonomists for standard genome sequencing and annotation.</title>
        <authorList>
            <consortium name="The Broad Institute Genomics Platform"/>
            <consortium name="The Broad Institute Genome Sequencing Center for Infectious Disease"/>
            <person name="Wu L."/>
            <person name="Ma J."/>
        </authorList>
    </citation>
    <scope>NUCLEOTIDE SEQUENCE [LARGE SCALE GENOMIC DNA]</scope>
    <source>
        <strain evidence="11">CCM 8979</strain>
    </source>
</reference>
<comment type="pathway">
    <text evidence="5 7">Amino-acid biosynthesis; L-proline biosynthesis; L-proline from L-glutamate 5-semialdehyde: step 1/1.</text>
</comment>
<dbReference type="InterPro" id="IPR029036">
    <property type="entry name" value="P5CR_dimer"/>
</dbReference>
<proteinExistence type="inferred from homology"/>
<organism evidence="10 11">
    <name type="scientific">Levilactobacillus lanxiensis</name>
    <dbReference type="NCBI Taxonomy" id="2799568"/>
    <lineage>
        <taxon>Bacteria</taxon>
        <taxon>Bacillati</taxon>
        <taxon>Bacillota</taxon>
        <taxon>Bacilli</taxon>
        <taxon>Lactobacillales</taxon>
        <taxon>Lactobacillaceae</taxon>
        <taxon>Levilactobacillus</taxon>
    </lineage>
</organism>
<dbReference type="HAMAP" id="MF_01925">
    <property type="entry name" value="P5C_reductase"/>
    <property type="match status" value="1"/>
</dbReference>
<evidence type="ECO:0000256" key="2">
    <source>
        <dbReference type="ARBA" id="ARBA00022650"/>
    </source>
</evidence>
<dbReference type="InterPro" id="IPR000304">
    <property type="entry name" value="Pyrroline-COOH_reductase"/>
</dbReference>
<dbReference type="PIRSF" id="PIRSF000193">
    <property type="entry name" value="Pyrrol-5-carb_rd"/>
    <property type="match status" value="1"/>
</dbReference>
<evidence type="ECO:0000256" key="3">
    <source>
        <dbReference type="ARBA" id="ARBA00022857"/>
    </source>
</evidence>
<dbReference type="Gene3D" id="1.10.3730.10">
    <property type="entry name" value="ProC C-terminal domain-like"/>
    <property type="match status" value="1"/>
</dbReference>
<dbReference type="SUPFAM" id="SSF48179">
    <property type="entry name" value="6-phosphogluconate dehydrogenase C-terminal domain-like"/>
    <property type="match status" value="1"/>
</dbReference>
<keyword evidence="11" id="KW-1185">Reference proteome</keyword>
<keyword evidence="2 5" id="KW-0641">Proline biosynthesis</keyword>
<dbReference type="InterPro" id="IPR008927">
    <property type="entry name" value="6-PGluconate_DH-like_C_sf"/>
</dbReference>
<comment type="catalytic activity">
    <reaction evidence="5">
        <text>L-proline + NAD(+) = (S)-1-pyrroline-5-carboxylate + NADH + 2 H(+)</text>
        <dbReference type="Rhea" id="RHEA:14105"/>
        <dbReference type="ChEBI" id="CHEBI:15378"/>
        <dbReference type="ChEBI" id="CHEBI:17388"/>
        <dbReference type="ChEBI" id="CHEBI:57540"/>
        <dbReference type="ChEBI" id="CHEBI:57945"/>
        <dbReference type="ChEBI" id="CHEBI:60039"/>
        <dbReference type="EC" id="1.5.1.2"/>
    </reaction>
</comment>
<evidence type="ECO:0000256" key="4">
    <source>
        <dbReference type="ARBA" id="ARBA00023002"/>
    </source>
</evidence>
<dbReference type="SUPFAM" id="SSF51735">
    <property type="entry name" value="NAD(P)-binding Rossmann-fold domains"/>
    <property type="match status" value="1"/>
</dbReference>
<evidence type="ECO:0000256" key="6">
    <source>
        <dbReference type="NCBIfam" id="TIGR00112"/>
    </source>
</evidence>
<sequence length="267" mass="27045">MKIGFIGVGGMAQAIIGGLLKAKTFAPSDIIVHSHRLESYGPYAKAHGLQTAASNADVAAASDLVVLAVTPNVASDVLQEIEAQLVDGQKTLISIVAGLSLANMANVVGENVPILRTLPNVNVEVGAGMTAVAANAHLTGDDLAAALRVFNTIGSTTTLAEDQFGVFSALAGSSPAYIDFFIDSLSRAGVKYGLSKDQATKIAAQATLGSAKMVLESDKIPFALIDQVASPGGSTVAGLLAMEEAGLMTAVVKGIDATIKRDAGGPA</sequence>
<comment type="subcellular location">
    <subcellularLocation>
        <location evidence="5">Cytoplasm</location>
    </subcellularLocation>
</comment>
<dbReference type="Pfam" id="PF03807">
    <property type="entry name" value="F420_oxidored"/>
    <property type="match status" value="1"/>
</dbReference>
<evidence type="ECO:0000259" key="9">
    <source>
        <dbReference type="Pfam" id="PF14748"/>
    </source>
</evidence>
<comment type="function">
    <text evidence="5">Catalyzes the reduction of 1-pyrroline-5-carboxylate (PCA) to L-proline.</text>
</comment>
<comment type="similarity">
    <text evidence="1 5 7">Belongs to the pyrroline-5-carboxylate reductase family.</text>
</comment>
<evidence type="ECO:0000256" key="5">
    <source>
        <dbReference type="HAMAP-Rule" id="MF_01925"/>
    </source>
</evidence>
<dbReference type="PROSITE" id="PS00521">
    <property type="entry name" value="P5CR"/>
    <property type="match status" value="1"/>
</dbReference>
<keyword evidence="3 5" id="KW-0521">NADP</keyword>
<dbReference type="GO" id="GO:0004735">
    <property type="term" value="F:pyrroline-5-carboxylate reductase activity"/>
    <property type="evidence" value="ECO:0007669"/>
    <property type="project" value="UniProtKB-EC"/>
</dbReference>
<gene>
    <name evidence="5 10" type="primary">proC</name>
    <name evidence="10" type="ORF">ACFQ44_05670</name>
</gene>
<comment type="catalytic activity">
    <reaction evidence="5 7">
        <text>L-proline + NADP(+) = (S)-1-pyrroline-5-carboxylate + NADPH + 2 H(+)</text>
        <dbReference type="Rhea" id="RHEA:14109"/>
        <dbReference type="ChEBI" id="CHEBI:15378"/>
        <dbReference type="ChEBI" id="CHEBI:17388"/>
        <dbReference type="ChEBI" id="CHEBI:57783"/>
        <dbReference type="ChEBI" id="CHEBI:58349"/>
        <dbReference type="ChEBI" id="CHEBI:60039"/>
        <dbReference type="EC" id="1.5.1.2"/>
    </reaction>
</comment>
<dbReference type="InterPro" id="IPR053790">
    <property type="entry name" value="P5CR-like_CS"/>
</dbReference>
<dbReference type="RefSeq" id="WP_203644364.1">
    <property type="nucleotide sequence ID" value="NZ_BOLN01000004.1"/>
</dbReference>
<dbReference type="Pfam" id="PF14748">
    <property type="entry name" value="P5CR_dimer"/>
    <property type="match status" value="1"/>
</dbReference>
<evidence type="ECO:0000256" key="7">
    <source>
        <dbReference type="RuleBase" id="RU003903"/>
    </source>
</evidence>
<keyword evidence="4 5" id="KW-0560">Oxidoreductase</keyword>
<comment type="caution">
    <text evidence="10">The sequence shown here is derived from an EMBL/GenBank/DDBJ whole genome shotgun (WGS) entry which is preliminary data.</text>
</comment>
<keyword evidence="5 7" id="KW-0028">Amino-acid biosynthesis</keyword>
<dbReference type="InterPro" id="IPR036291">
    <property type="entry name" value="NAD(P)-bd_dom_sf"/>
</dbReference>
<accession>A0ABW4D2L2</accession>
<evidence type="ECO:0000259" key="8">
    <source>
        <dbReference type="Pfam" id="PF03807"/>
    </source>
</evidence>
<dbReference type="PANTHER" id="PTHR11645:SF0">
    <property type="entry name" value="PYRROLINE-5-CARBOXYLATE REDUCTASE 3"/>
    <property type="match status" value="1"/>
</dbReference>
<evidence type="ECO:0000256" key="1">
    <source>
        <dbReference type="ARBA" id="ARBA00005525"/>
    </source>
</evidence>
<dbReference type="EMBL" id="JBHTOD010000004">
    <property type="protein sequence ID" value="MFD1455174.1"/>
    <property type="molecule type" value="Genomic_DNA"/>
</dbReference>
<dbReference type="Proteomes" id="UP001597189">
    <property type="component" value="Unassembled WGS sequence"/>
</dbReference>
<feature type="domain" description="Pyrroline-5-carboxylate reductase dimerisation" evidence="9">
    <location>
        <begin position="161"/>
        <end position="262"/>
    </location>
</feature>